<dbReference type="GO" id="GO:0005524">
    <property type="term" value="F:ATP binding"/>
    <property type="evidence" value="ECO:0007669"/>
    <property type="project" value="InterPro"/>
</dbReference>
<feature type="transmembrane region" description="Helical" evidence="5">
    <location>
        <begin position="273"/>
        <end position="298"/>
    </location>
</feature>
<dbReference type="GO" id="GO:0034775">
    <property type="term" value="P:glutathione transmembrane transport"/>
    <property type="evidence" value="ECO:0007669"/>
    <property type="project" value="InterPro"/>
</dbReference>
<evidence type="ECO:0000256" key="1">
    <source>
        <dbReference type="ARBA" id="ARBA00004651"/>
    </source>
</evidence>
<feature type="domain" description="ABC transmembrane type-1" evidence="6">
    <location>
        <begin position="18"/>
        <end position="266"/>
    </location>
</feature>
<dbReference type="EMBL" id="JAOVZO020000003">
    <property type="protein sequence ID" value="MDC8011825.1"/>
    <property type="molecule type" value="Genomic_DNA"/>
</dbReference>
<dbReference type="SUPFAM" id="SSF52540">
    <property type="entry name" value="P-loop containing nucleoside triphosphate hydrolases"/>
    <property type="match status" value="1"/>
</dbReference>
<dbReference type="Gene3D" id="3.40.50.300">
    <property type="entry name" value="P-loop containing nucleotide triphosphate hydrolases"/>
    <property type="match status" value="1"/>
</dbReference>
<keyword evidence="2 5" id="KW-0812">Transmembrane</keyword>
<dbReference type="RefSeq" id="WP_272841788.1">
    <property type="nucleotide sequence ID" value="NZ_JAOVZO020000003.1"/>
</dbReference>
<dbReference type="InterPro" id="IPR027417">
    <property type="entry name" value="P-loop_NTPase"/>
</dbReference>
<comment type="caution">
    <text evidence="7">The sequence shown here is derived from an EMBL/GenBank/DDBJ whole genome shotgun (WGS) entry which is preliminary data.</text>
</comment>
<dbReference type="InterPro" id="IPR011527">
    <property type="entry name" value="ABC1_TM_dom"/>
</dbReference>
<dbReference type="AlphaFoldDB" id="A0A9X3YIP6"/>
<evidence type="ECO:0000256" key="2">
    <source>
        <dbReference type="ARBA" id="ARBA00022692"/>
    </source>
</evidence>
<keyword evidence="8" id="KW-1185">Reference proteome</keyword>
<dbReference type="InterPro" id="IPR039421">
    <property type="entry name" value="Type_1_exporter"/>
</dbReference>
<feature type="transmembrane region" description="Helical" evidence="5">
    <location>
        <begin position="164"/>
        <end position="181"/>
    </location>
</feature>
<dbReference type="PROSITE" id="PS50929">
    <property type="entry name" value="ABC_TM1F"/>
    <property type="match status" value="1"/>
</dbReference>
<proteinExistence type="predicted"/>
<evidence type="ECO:0000313" key="7">
    <source>
        <dbReference type="EMBL" id="MDC8011825.1"/>
    </source>
</evidence>
<protein>
    <submittedName>
        <fullName evidence="7">Thiol reductant ABC exporter subunit CydC</fullName>
    </submittedName>
</protein>
<dbReference type="InterPro" id="IPR036640">
    <property type="entry name" value="ABC1_TM_sf"/>
</dbReference>
<sequence>MTLRLAPLIHRHARMLALAALLTALGLGASWALIAYSGAFITSTAIAGIAGTAATFEIFRPGAIIRAFALVRIVARYGERLVAHDAVLRIAADVRVAVYRRLTALAPEPLARWRDGDLLQRIVRDVDTLNESPLRAGLPLVGSAVVATGAITVAAIAGGGYATLVAPPLIAAAVLAPMLTARRAAADSTALLAAAAQRRDGLVDALRGLTTLSLTGAWPRWREDWQRQDRAVVDAEFRQRLRESFGQAIVVALVGMSAWAALTFGGADIPPMWRVAVVLGALATLEALAPATGAWIAWHRAKAAGNRLQTLLDTPPAVTFPATATKPLPEPRGEIRLKGVTFSYPGRGVVIDNLTVTIAPGSRVTITGRSGIGKSTLASLLVRERDPDEGTIELDGMDLRDYPEAELRKRIAYLPQRPHLFAATLRENLKLGDPEADDERLRAVLAAVALDEWFERLPEGFETVIGEYGLGLSGGRRGGWRWRGRYCVHRQFAFSTNR</sequence>
<dbReference type="PANTHER" id="PTHR24221">
    <property type="entry name" value="ATP-BINDING CASSETTE SUB-FAMILY B"/>
    <property type="match status" value="1"/>
</dbReference>
<dbReference type="Pfam" id="PF00005">
    <property type="entry name" value="ABC_tran"/>
    <property type="match status" value="1"/>
</dbReference>
<dbReference type="Proteomes" id="UP001139971">
    <property type="component" value="Unassembled WGS sequence"/>
</dbReference>
<accession>A0A9X3YIP6</accession>
<dbReference type="SUPFAM" id="SSF90123">
    <property type="entry name" value="ABC transporter transmembrane region"/>
    <property type="match status" value="1"/>
</dbReference>
<evidence type="ECO:0000256" key="5">
    <source>
        <dbReference type="SAM" id="Phobius"/>
    </source>
</evidence>
<reference evidence="7" key="1">
    <citation type="submission" date="2023-02" db="EMBL/GenBank/DDBJ databases">
        <title>Tahibacter soli sp. nov. isolated from soil.</title>
        <authorList>
            <person name="Baek J.H."/>
            <person name="Lee J.K."/>
            <person name="Choi D.G."/>
            <person name="Jeon C.O."/>
        </authorList>
    </citation>
    <scope>NUCLEOTIDE SEQUENCE</scope>
    <source>
        <strain evidence="7">BL</strain>
    </source>
</reference>
<keyword evidence="4 5" id="KW-0472">Membrane</keyword>
<dbReference type="GO" id="GO:0016887">
    <property type="term" value="F:ATP hydrolysis activity"/>
    <property type="evidence" value="ECO:0007669"/>
    <property type="project" value="InterPro"/>
</dbReference>
<dbReference type="GO" id="GO:0140359">
    <property type="term" value="F:ABC-type transporter activity"/>
    <property type="evidence" value="ECO:0007669"/>
    <property type="project" value="InterPro"/>
</dbReference>
<evidence type="ECO:0000259" key="6">
    <source>
        <dbReference type="PROSITE" id="PS50929"/>
    </source>
</evidence>
<evidence type="ECO:0000256" key="3">
    <source>
        <dbReference type="ARBA" id="ARBA00022989"/>
    </source>
</evidence>
<evidence type="ECO:0000256" key="4">
    <source>
        <dbReference type="ARBA" id="ARBA00023136"/>
    </source>
</evidence>
<feature type="transmembrane region" description="Helical" evidence="5">
    <location>
        <begin position="138"/>
        <end position="158"/>
    </location>
</feature>
<dbReference type="Gene3D" id="1.20.1560.10">
    <property type="entry name" value="ABC transporter type 1, transmembrane domain"/>
    <property type="match status" value="1"/>
</dbReference>
<dbReference type="GO" id="GO:0045454">
    <property type="term" value="P:cell redox homeostasis"/>
    <property type="evidence" value="ECO:0007669"/>
    <property type="project" value="InterPro"/>
</dbReference>
<organism evidence="7 8">
    <name type="scientific">Tahibacter soli</name>
    <dbReference type="NCBI Taxonomy" id="2983605"/>
    <lineage>
        <taxon>Bacteria</taxon>
        <taxon>Pseudomonadati</taxon>
        <taxon>Pseudomonadota</taxon>
        <taxon>Gammaproteobacteria</taxon>
        <taxon>Lysobacterales</taxon>
        <taxon>Rhodanobacteraceae</taxon>
        <taxon>Tahibacter</taxon>
    </lineage>
</organism>
<dbReference type="NCBIfam" id="TIGR02868">
    <property type="entry name" value="CydC"/>
    <property type="match status" value="1"/>
</dbReference>
<evidence type="ECO:0000313" key="8">
    <source>
        <dbReference type="Proteomes" id="UP001139971"/>
    </source>
</evidence>
<dbReference type="InterPro" id="IPR014223">
    <property type="entry name" value="ABC_CydC/D"/>
</dbReference>
<feature type="transmembrane region" description="Helical" evidence="5">
    <location>
        <begin position="248"/>
        <end position="267"/>
    </location>
</feature>
<comment type="subcellular location">
    <subcellularLocation>
        <location evidence="1">Cell membrane</location>
        <topology evidence="1">Multi-pass membrane protein</topology>
    </subcellularLocation>
</comment>
<dbReference type="PANTHER" id="PTHR24221:SF590">
    <property type="entry name" value="COMPONENT LINKED WITH THE ASSEMBLY OF CYTOCHROME' TRANSPORT TRANSMEMBRANE ATP-BINDING PROTEIN ABC TRANSPORTER CYDD-RELATED"/>
    <property type="match status" value="1"/>
</dbReference>
<feature type="transmembrane region" description="Helical" evidence="5">
    <location>
        <begin position="42"/>
        <end position="59"/>
    </location>
</feature>
<keyword evidence="3 5" id="KW-1133">Transmembrane helix</keyword>
<name>A0A9X3YIP6_9GAMM</name>
<dbReference type="GO" id="GO:0005886">
    <property type="term" value="C:plasma membrane"/>
    <property type="evidence" value="ECO:0007669"/>
    <property type="project" value="UniProtKB-SubCell"/>
</dbReference>
<dbReference type="InterPro" id="IPR003439">
    <property type="entry name" value="ABC_transporter-like_ATP-bd"/>
</dbReference>
<gene>
    <name evidence="7" type="primary">cydC</name>
    <name evidence="7" type="ORF">OD750_004615</name>
</gene>